<feature type="chain" id="PRO_5035191351" evidence="1">
    <location>
        <begin position="24"/>
        <end position="109"/>
    </location>
</feature>
<comment type="caution">
    <text evidence="2">The sequence shown here is derived from an EMBL/GenBank/DDBJ whole genome shotgun (WGS) entry which is preliminary data.</text>
</comment>
<reference evidence="2" key="1">
    <citation type="journal article" date="2014" name="Int. J. Syst. Evol. Microbiol.">
        <title>Complete genome sequence of Corynebacterium casei LMG S-19264T (=DSM 44701T), isolated from a smear-ripened cheese.</title>
        <authorList>
            <consortium name="US DOE Joint Genome Institute (JGI-PGF)"/>
            <person name="Walter F."/>
            <person name="Albersmeier A."/>
            <person name="Kalinowski J."/>
            <person name="Ruckert C."/>
        </authorList>
    </citation>
    <scope>NUCLEOTIDE SEQUENCE</scope>
    <source>
        <strain evidence="2">CGMCC 1.14984</strain>
    </source>
</reference>
<keyword evidence="5" id="KW-1185">Reference proteome</keyword>
<organism evidence="2 4">
    <name type="scientific">Aquisalinus luteolus</name>
    <dbReference type="NCBI Taxonomy" id="1566827"/>
    <lineage>
        <taxon>Bacteria</taxon>
        <taxon>Pseudomonadati</taxon>
        <taxon>Pseudomonadota</taxon>
        <taxon>Alphaproteobacteria</taxon>
        <taxon>Parvularculales</taxon>
        <taxon>Parvularculaceae</taxon>
        <taxon>Aquisalinus</taxon>
    </lineage>
</organism>
<evidence type="ECO:0000313" key="4">
    <source>
        <dbReference type="Proteomes" id="UP000621856"/>
    </source>
</evidence>
<name>A0A8J3A4N0_9PROT</name>
<dbReference type="RefSeq" id="WP_166426519.1">
    <property type="nucleotide sequence ID" value="NZ_BMGZ01000002.1"/>
</dbReference>
<dbReference type="EMBL" id="BMGZ01000002">
    <property type="protein sequence ID" value="GGH99639.1"/>
    <property type="molecule type" value="Genomic_DNA"/>
</dbReference>
<dbReference type="Proteomes" id="UP000621856">
    <property type="component" value="Unassembled WGS sequence"/>
</dbReference>
<evidence type="ECO:0000256" key="1">
    <source>
        <dbReference type="SAM" id="SignalP"/>
    </source>
</evidence>
<protein>
    <submittedName>
        <fullName evidence="3">UrcA family protein</fullName>
    </submittedName>
</protein>
<sequence length="109" mass="11714">MKSIAMAAFAATLALASISGASAANNTPAKPPADAREYTVDYNELALRDIVGTRSVYREIVTDAKRICGAEGYAMRNNMAKAECVDHVVEQSVREIGDKALSNIHNQRS</sequence>
<evidence type="ECO:0000313" key="3">
    <source>
        <dbReference type="EMBL" id="NHK28828.1"/>
    </source>
</evidence>
<keyword evidence="1" id="KW-0732">Signal</keyword>
<reference evidence="2" key="3">
    <citation type="submission" date="2020-09" db="EMBL/GenBank/DDBJ databases">
        <authorList>
            <person name="Sun Q."/>
            <person name="Zhou Y."/>
        </authorList>
    </citation>
    <scope>NUCLEOTIDE SEQUENCE</scope>
    <source>
        <strain evidence="2">CGMCC 1.14984</strain>
    </source>
</reference>
<dbReference type="Proteomes" id="UP000818603">
    <property type="component" value="Unassembled WGS sequence"/>
</dbReference>
<feature type="signal peptide" evidence="1">
    <location>
        <begin position="1"/>
        <end position="23"/>
    </location>
</feature>
<evidence type="ECO:0000313" key="2">
    <source>
        <dbReference type="EMBL" id="GGH99639.1"/>
    </source>
</evidence>
<dbReference type="EMBL" id="VCJR02000002">
    <property type="protein sequence ID" value="NHK28828.1"/>
    <property type="molecule type" value="Genomic_DNA"/>
</dbReference>
<dbReference type="AlphaFoldDB" id="A0A8J3A4N0"/>
<accession>A0A8J3A4N0</accession>
<dbReference type="InterPro" id="IPR030972">
    <property type="entry name" value="UrcA_uranyl"/>
</dbReference>
<reference evidence="3 5" key="2">
    <citation type="submission" date="2020-02" db="EMBL/GenBank/DDBJ databases">
        <title>Genome sequence of Parvularcula flava strain NH6-79.</title>
        <authorList>
            <person name="Abdul Karim M.H."/>
            <person name="Lam M.Q."/>
            <person name="Chen S.J."/>
            <person name="Yahya A."/>
            <person name="Shahir S."/>
            <person name="Shamsir M.S."/>
            <person name="Chong C.S."/>
        </authorList>
    </citation>
    <scope>NUCLEOTIDE SEQUENCE [LARGE SCALE GENOMIC DNA]</scope>
    <source>
        <strain evidence="3 5">NH6-79</strain>
    </source>
</reference>
<proteinExistence type="predicted"/>
<gene>
    <name evidence="3" type="ORF">FF098_012980</name>
    <name evidence="2" type="ORF">GCM10011355_26070</name>
</gene>
<dbReference type="NCBIfam" id="TIGR04433">
    <property type="entry name" value="UrcA_uranyl"/>
    <property type="match status" value="1"/>
</dbReference>
<evidence type="ECO:0000313" key="5">
    <source>
        <dbReference type="Proteomes" id="UP000818603"/>
    </source>
</evidence>